<proteinExistence type="predicted"/>
<keyword evidence="2" id="KW-1185">Reference proteome</keyword>
<evidence type="ECO:0000313" key="1">
    <source>
        <dbReference type="EMBL" id="CUK12986.1"/>
    </source>
</evidence>
<dbReference type="GeneID" id="83882719"/>
<dbReference type="Proteomes" id="UP000051870">
    <property type="component" value="Unassembled WGS sequence"/>
</dbReference>
<accession>A0A0P1IH78</accession>
<dbReference type="EMBL" id="CYTW01000006">
    <property type="protein sequence ID" value="CUK12986.1"/>
    <property type="molecule type" value="Genomic_DNA"/>
</dbReference>
<evidence type="ECO:0000313" key="2">
    <source>
        <dbReference type="Proteomes" id="UP000051870"/>
    </source>
</evidence>
<gene>
    <name evidence="1" type="ORF">PH7735_03746</name>
</gene>
<dbReference type="RefSeq" id="WP_058312911.1">
    <property type="nucleotide sequence ID" value="NZ_CANLZE010000006.1"/>
</dbReference>
<protein>
    <submittedName>
        <fullName evidence="1">Uncharacterized protein</fullName>
    </submittedName>
</protein>
<dbReference type="STRING" id="1715693.PH7735_03746"/>
<reference evidence="2" key="1">
    <citation type="submission" date="2015-09" db="EMBL/GenBank/DDBJ databases">
        <authorList>
            <person name="Rodrigo-Torres Lidia"/>
            <person name="Arahal R.David."/>
        </authorList>
    </citation>
    <scope>NUCLEOTIDE SEQUENCE [LARGE SCALE GENOMIC DNA]</scope>
    <source>
        <strain evidence="2">CECT 7735</strain>
    </source>
</reference>
<sequence>MAHADIGGLVIETPILNLITRERSKALSAREWKFRLAGYGYAIKDVQGAQVVTKLPQGVELGVLPVHIH</sequence>
<dbReference type="AlphaFoldDB" id="A0A0P1IH78"/>
<name>A0A0P1IH78_9RHOB</name>
<organism evidence="1 2">
    <name type="scientific">Shimia thalassica</name>
    <dbReference type="NCBI Taxonomy" id="1715693"/>
    <lineage>
        <taxon>Bacteria</taxon>
        <taxon>Pseudomonadati</taxon>
        <taxon>Pseudomonadota</taxon>
        <taxon>Alphaproteobacteria</taxon>
        <taxon>Rhodobacterales</taxon>
        <taxon>Roseobacteraceae</taxon>
    </lineage>
</organism>